<protein>
    <submittedName>
        <fullName evidence="1">Uncharacterized protein</fullName>
    </submittedName>
</protein>
<name>A0ABU5XP94_9MYCO</name>
<dbReference type="Proteomes" id="UP001299596">
    <property type="component" value="Unassembled WGS sequence"/>
</dbReference>
<evidence type="ECO:0000313" key="1">
    <source>
        <dbReference type="EMBL" id="MEB3023819.1"/>
    </source>
</evidence>
<sequence>MTFVTSTRFVPPINGSAVRRASRRVVGRLRHLGAPSEAGPQQRADRYVAHMPTAVLGAC</sequence>
<gene>
    <name evidence="1" type="ORF">K6T79_22605</name>
</gene>
<reference evidence="1 2" key="1">
    <citation type="submission" date="2023-12" db="EMBL/GenBank/DDBJ databases">
        <title>Description of new species of Mycobacterium terrae complex isolated from sewage at the Sao Paulo Zoological Park Foundation in Brazil.</title>
        <authorList>
            <person name="Romagnoli C.L."/>
            <person name="Conceicao E.C."/>
            <person name="Machado E."/>
            <person name="Barreto L.B.P.F."/>
            <person name="Sharma A."/>
            <person name="Silva N.M."/>
            <person name="Marques L.E."/>
            <person name="Juliana M.A."/>
            <person name="Lourenco M.C.S."/>
            <person name="Digiampietri L.A."/>
            <person name="Suffys P.N."/>
            <person name="Viana-Niero C."/>
        </authorList>
    </citation>
    <scope>NUCLEOTIDE SEQUENCE [LARGE SCALE GENOMIC DNA]</scope>
    <source>
        <strain evidence="1 2">MYC098</strain>
    </source>
</reference>
<organism evidence="1 2">
    <name type="scientific">[Mycobacterium] crassicus</name>
    <dbReference type="NCBI Taxonomy" id="2872309"/>
    <lineage>
        <taxon>Bacteria</taxon>
        <taxon>Bacillati</taxon>
        <taxon>Actinomycetota</taxon>
        <taxon>Actinomycetes</taxon>
        <taxon>Mycobacteriales</taxon>
        <taxon>Mycobacteriaceae</taxon>
        <taxon>Mycolicibacter</taxon>
    </lineage>
</organism>
<dbReference type="RefSeq" id="WP_225405477.1">
    <property type="nucleotide sequence ID" value="NZ_JAYJJR010000021.1"/>
</dbReference>
<dbReference type="EMBL" id="JAYJJR010000021">
    <property type="protein sequence ID" value="MEB3023819.1"/>
    <property type="molecule type" value="Genomic_DNA"/>
</dbReference>
<accession>A0ABU5XP94</accession>
<comment type="caution">
    <text evidence="1">The sequence shown here is derived from an EMBL/GenBank/DDBJ whole genome shotgun (WGS) entry which is preliminary data.</text>
</comment>
<evidence type="ECO:0000313" key="2">
    <source>
        <dbReference type="Proteomes" id="UP001299596"/>
    </source>
</evidence>
<proteinExistence type="predicted"/>
<keyword evidence="2" id="KW-1185">Reference proteome</keyword>